<gene>
    <name evidence="2" type="ORF">MCOR_45475</name>
</gene>
<name>A0A6J8DYQ6_MYTCO</name>
<dbReference type="AlphaFoldDB" id="A0A6J8DYQ6"/>
<dbReference type="CDD" id="cd22827">
    <property type="entry name" value="Gal_Rha_Lectin_SUL-I-like"/>
    <property type="match status" value="1"/>
</dbReference>
<dbReference type="OrthoDB" id="6120134at2759"/>
<organism evidence="2 3">
    <name type="scientific">Mytilus coruscus</name>
    <name type="common">Sea mussel</name>
    <dbReference type="NCBI Taxonomy" id="42192"/>
    <lineage>
        <taxon>Eukaryota</taxon>
        <taxon>Metazoa</taxon>
        <taxon>Spiralia</taxon>
        <taxon>Lophotrochozoa</taxon>
        <taxon>Mollusca</taxon>
        <taxon>Bivalvia</taxon>
        <taxon>Autobranchia</taxon>
        <taxon>Pteriomorphia</taxon>
        <taxon>Mytilida</taxon>
        <taxon>Mytiloidea</taxon>
        <taxon>Mytilidae</taxon>
        <taxon>Mytilinae</taxon>
        <taxon>Mytilus</taxon>
    </lineage>
</organism>
<proteinExistence type="predicted"/>
<dbReference type="Gene3D" id="2.60.120.740">
    <property type="match status" value="1"/>
</dbReference>
<dbReference type="PROSITE" id="PS50228">
    <property type="entry name" value="SUEL_LECTIN"/>
    <property type="match status" value="1"/>
</dbReference>
<dbReference type="InterPro" id="IPR000922">
    <property type="entry name" value="Lectin_gal-bd_dom"/>
</dbReference>
<dbReference type="GO" id="GO:0030246">
    <property type="term" value="F:carbohydrate binding"/>
    <property type="evidence" value="ECO:0007669"/>
    <property type="project" value="InterPro"/>
</dbReference>
<dbReference type="PANTHER" id="PTHR46780">
    <property type="entry name" value="PROTEIN EVA-1"/>
    <property type="match status" value="1"/>
</dbReference>
<dbReference type="EMBL" id="CACVKT020008033">
    <property type="protein sequence ID" value="CAC5412502.1"/>
    <property type="molecule type" value="Genomic_DNA"/>
</dbReference>
<protein>
    <recommendedName>
        <fullName evidence="1">SUEL-type lectin domain-containing protein</fullName>
    </recommendedName>
</protein>
<dbReference type="InterPro" id="IPR043159">
    <property type="entry name" value="Lectin_gal-bd_sf"/>
</dbReference>
<accession>A0A6J8DYQ6</accession>
<evidence type="ECO:0000259" key="1">
    <source>
        <dbReference type="PROSITE" id="PS50228"/>
    </source>
</evidence>
<feature type="domain" description="SUEL-type lectin" evidence="1">
    <location>
        <begin position="135"/>
        <end position="215"/>
    </location>
</feature>
<evidence type="ECO:0000313" key="2">
    <source>
        <dbReference type="EMBL" id="CAC5412502.1"/>
    </source>
</evidence>
<dbReference type="Proteomes" id="UP000507470">
    <property type="component" value="Unassembled WGS sequence"/>
</dbReference>
<keyword evidence="3" id="KW-1185">Reference proteome</keyword>
<sequence length="215" mass="23525">MAFDFSKREAYLLQPGKSCVIQSKSRHYEKVYENIWSLGNAILPTSIKTTHIGISRTDDDSYGTFLGGFLLERLLAPMAMADGTTMTTAQVMMMPLMSMMTGVQMPPIAVPMTCPPQLTTAPCPSTPPQRRDVPAYISCDSQINIVEAIYGRQAGGSICPHYSIVTTSCRSPTSDALVKMDCNGESICQLMANNAKFGDPCQGTYKYLEVTYTCI</sequence>
<evidence type="ECO:0000313" key="3">
    <source>
        <dbReference type="Proteomes" id="UP000507470"/>
    </source>
</evidence>
<reference evidence="2 3" key="1">
    <citation type="submission" date="2020-06" db="EMBL/GenBank/DDBJ databases">
        <authorList>
            <person name="Li R."/>
            <person name="Bekaert M."/>
        </authorList>
    </citation>
    <scope>NUCLEOTIDE SEQUENCE [LARGE SCALE GENOMIC DNA]</scope>
    <source>
        <strain evidence="3">wild</strain>
    </source>
</reference>
<dbReference type="Pfam" id="PF02140">
    <property type="entry name" value="SUEL_Lectin"/>
    <property type="match status" value="1"/>
</dbReference>